<dbReference type="OrthoDB" id="9790710at2"/>
<evidence type="ECO:0000256" key="1">
    <source>
        <dbReference type="ARBA" id="ARBA00022679"/>
    </source>
</evidence>
<dbReference type="Gene3D" id="3.40.50.2000">
    <property type="entry name" value="Glycogen Phosphorylase B"/>
    <property type="match status" value="1"/>
</dbReference>
<keyword evidence="3" id="KW-1185">Reference proteome</keyword>
<dbReference type="Pfam" id="PF13692">
    <property type="entry name" value="Glyco_trans_1_4"/>
    <property type="match status" value="1"/>
</dbReference>
<dbReference type="GO" id="GO:0016757">
    <property type="term" value="F:glycosyltransferase activity"/>
    <property type="evidence" value="ECO:0007669"/>
    <property type="project" value="TreeGrafter"/>
</dbReference>
<dbReference type="PANTHER" id="PTHR46401">
    <property type="entry name" value="GLYCOSYLTRANSFERASE WBBK-RELATED"/>
    <property type="match status" value="1"/>
</dbReference>
<sequence>MPLLVDATGVLNWGAQPPTGIQRVEFALCKAALEDKRANLVAFDRGSGYFAPLTDRERDYLRYIVDGCWEEYGDLRQAQWRFADLQLKYFSNEGARRLAASLTGKRSGACYSLFKTVIRFAQWIALAARRVGAGFAVLVRKPSAHDISRLVLLCHHTNRKRGLDKALRACDLKPVFLIHDVIPVTDPELAAPHVVRSMRGLFERVMLREERIIAISHATRDALLQWNDAALRTPYRREVPVARLGAALLDIDGADAPVVALEDRPFALYCSTFEKRKNHPFLLEVWQRLIETHGDSVPHLALVGRPSNTFAQVQRMLVAAPALAAKVHLLTDLGDPELRWAYRNARFGLFPSSAEGWGLGVAECLANGLPVLHSNVPALNEAAQDLMPALDVCSHDDWVRAIGGILCEDKLDELRSRAGQYRRGGSNAFANEVFAHMEAIAAGEDAASRAVDIHQPLILDLANGQGSANRVDIGG</sequence>
<gene>
    <name evidence="2" type="ORF">EL18_00556</name>
</gene>
<keyword evidence="1 2" id="KW-0808">Transferase</keyword>
<reference evidence="2 3" key="1">
    <citation type="submission" date="2014-05" db="EMBL/GenBank/DDBJ databases">
        <title>Draft Genome Sequence of Nitratireductor basaltis Strain UMTGB225, A Marine Bacterium Isolated from Green Barrel Tunicate.</title>
        <authorList>
            <person name="Gan H.Y."/>
        </authorList>
    </citation>
    <scope>NUCLEOTIDE SEQUENCE [LARGE SCALE GENOMIC DNA]</scope>
    <source>
        <strain evidence="2 3">UMTGB225</strain>
    </source>
</reference>
<evidence type="ECO:0000313" key="2">
    <source>
        <dbReference type="EMBL" id="KFB09540.1"/>
    </source>
</evidence>
<dbReference type="AlphaFoldDB" id="A0A084U9A4"/>
<dbReference type="PATRIC" id="fig|472175.3.peg.576"/>
<dbReference type="SUPFAM" id="SSF53756">
    <property type="entry name" value="UDP-Glycosyltransferase/glycogen phosphorylase"/>
    <property type="match status" value="1"/>
</dbReference>
<dbReference type="EMBL" id="JMQM01000001">
    <property type="protein sequence ID" value="KFB09540.1"/>
    <property type="molecule type" value="Genomic_DNA"/>
</dbReference>
<evidence type="ECO:0000313" key="3">
    <source>
        <dbReference type="Proteomes" id="UP000053675"/>
    </source>
</evidence>
<organism evidence="2 3">
    <name type="scientific">Nitratireductor basaltis</name>
    <dbReference type="NCBI Taxonomy" id="472175"/>
    <lineage>
        <taxon>Bacteria</taxon>
        <taxon>Pseudomonadati</taxon>
        <taxon>Pseudomonadota</taxon>
        <taxon>Alphaproteobacteria</taxon>
        <taxon>Hyphomicrobiales</taxon>
        <taxon>Phyllobacteriaceae</taxon>
        <taxon>Nitratireductor</taxon>
    </lineage>
</organism>
<proteinExistence type="predicted"/>
<comment type="caution">
    <text evidence="2">The sequence shown here is derived from an EMBL/GenBank/DDBJ whole genome shotgun (WGS) entry which is preliminary data.</text>
</comment>
<protein>
    <submittedName>
        <fullName evidence="2">Group 1 glycosyl transferase</fullName>
    </submittedName>
</protein>
<dbReference type="eggNOG" id="COG0438">
    <property type="taxonomic scope" value="Bacteria"/>
</dbReference>
<dbReference type="RefSeq" id="WP_051913702.1">
    <property type="nucleotide sequence ID" value="NZ_JMQM01000001.1"/>
</dbReference>
<dbReference type="Proteomes" id="UP000053675">
    <property type="component" value="Unassembled WGS sequence"/>
</dbReference>
<name>A0A084U9A4_9HYPH</name>
<accession>A0A084U9A4</accession>
<dbReference type="PANTHER" id="PTHR46401:SF2">
    <property type="entry name" value="GLYCOSYLTRANSFERASE WBBK-RELATED"/>
    <property type="match status" value="1"/>
</dbReference>
<dbReference type="STRING" id="472175.EL18_00556"/>